<sequence length="65" mass="6653">MSAVIPILSLLMLTLVALLCELVTATVGPPAFTGLIAPHMAALCGAQKVKSQLIFSCLAGSVLMI</sequence>
<reference evidence="8" key="1">
    <citation type="submission" date="2024-02" db="EMBL/GenBank/DDBJ databases">
        <authorList>
            <consortium name="Clinical and Environmental Microbiology Branch: Whole genome sequencing antimicrobial resistance pathogens in the healthcare setting"/>
        </authorList>
    </citation>
    <scope>NUCLEOTIDE SEQUENCE</scope>
    <source>
        <strain evidence="8">2023KU-00017</strain>
    </source>
</reference>
<gene>
    <name evidence="8" type="ORF">PN925_003625</name>
</gene>
<keyword evidence="6" id="KW-1133">Transmembrane helix</keyword>
<dbReference type="EMBL" id="ABKJEP030000076">
    <property type="protein sequence ID" value="EMO9458215.1"/>
    <property type="molecule type" value="Genomic_DNA"/>
</dbReference>
<evidence type="ECO:0000256" key="4">
    <source>
        <dbReference type="ARBA" id="ARBA00022475"/>
    </source>
</evidence>
<keyword evidence="3" id="KW-0813">Transport</keyword>
<dbReference type="GO" id="GO:0005886">
    <property type="term" value="C:plasma membrane"/>
    <property type="evidence" value="ECO:0007669"/>
    <property type="project" value="UniProtKB-SubCell"/>
</dbReference>
<evidence type="ECO:0000256" key="7">
    <source>
        <dbReference type="ARBA" id="ARBA00023136"/>
    </source>
</evidence>
<protein>
    <submittedName>
        <fullName evidence="8">Iron chelate uptake ABC transporter family permease subunit</fullName>
    </submittedName>
</protein>
<comment type="subcellular location">
    <subcellularLocation>
        <location evidence="1">Cell membrane</location>
        <topology evidence="1">Multi-pass membrane protein</topology>
    </subcellularLocation>
</comment>
<comment type="caution">
    <text evidence="8">The sequence shown here is derived from an EMBL/GenBank/DDBJ whole genome shotgun (WGS) entry which is preliminary data.</text>
</comment>
<dbReference type="GO" id="GO:0022857">
    <property type="term" value="F:transmembrane transporter activity"/>
    <property type="evidence" value="ECO:0007669"/>
    <property type="project" value="InterPro"/>
</dbReference>
<keyword evidence="5" id="KW-0812">Transmembrane</keyword>
<proteinExistence type="inferred from homology"/>
<dbReference type="AlphaFoldDB" id="A0AAI9MUM7"/>
<dbReference type="Pfam" id="PF01032">
    <property type="entry name" value="FecCD"/>
    <property type="match status" value="1"/>
</dbReference>
<dbReference type="RefSeq" id="WP_369451422.1">
    <property type="nucleotide sequence ID" value="NZ_JBFZQT010000001.1"/>
</dbReference>
<evidence type="ECO:0000256" key="1">
    <source>
        <dbReference type="ARBA" id="ARBA00004651"/>
    </source>
</evidence>
<dbReference type="Gene3D" id="1.10.3470.10">
    <property type="entry name" value="ABC transporter involved in vitamin B12 uptake, BtuC"/>
    <property type="match status" value="1"/>
</dbReference>
<dbReference type="InterPro" id="IPR000522">
    <property type="entry name" value="ABC_transptr_permease_BtuC"/>
</dbReference>
<organism evidence="8">
    <name type="scientific">Morganella morganii</name>
    <name type="common">Proteus morganii</name>
    <dbReference type="NCBI Taxonomy" id="582"/>
    <lineage>
        <taxon>Bacteria</taxon>
        <taxon>Pseudomonadati</taxon>
        <taxon>Pseudomonadota</taxon>
        <taxon>Gammaproteobacteria</taxon>
        <taxon>Enterobacterales</taxon>
        <taxon>Morganellaceae</taxon>
        <taxon>Morganella</taxon>
    </lineage>
</organism>
<evidence type="ECO:0000256" key="5">
    <source>
        <dbReference type="ARBA" id="ARBA00022692"/>
    </source>
</evidence>
<dbReference type="SUPFAM" id="SSF81345">
    <property type="entry name" value="ABC transporter involved in vitamin B12 uptake, BtuC"/>
    <property type="match status" value="1"/>
</dbReference>
<keyword evidence="7" id="KW-0472">Membrane</keyword>
<accession>A0AAI9MUM7</accession>
<dbReference type="InterPro" id="IPR037294">
    <property type="entry name" value="ABC_BtuC-like"/>
</dbReference>
<keyword evidence="4" id="KW-1003">Cell membrane</keyword>
<evidence type="ECO:0000256" key="2">
    <source>
        <dbReference type="ARBA" id="ARBA00007935"/>
    </source>
</evidence>
<name>A0AAI9MUM7_MORMO</name>
<evidence type="ECO:0000256" key="3">
    <source>
        <dbReference type="ARBA" id="ARBA00022448"/>
    </source>
</evidence>
<evidence type="ECO:0000256" key="6">
    <source>
        <dbReference type="ARBA" id="ARBA00022989"/>
    </source>
</evidence>
<comment type="similarity">
    <text evidence="2">Belongs to the binding-protein-dependent transport system permease family. FecCD subfamily.</text>
</comment>
<evidence type="ECO:0000313" key="8">
    <source>
        <dbReference type="EMBL" id="EMO9458215.1"/>
    </source>
</evidence>